<feature type="transmembrane region" description="Helical" evidence="11">
    <location>
        <begin position="313"/>
        <end position="341"/>
    </location>
</feature>
<evidence type="ECO:0000256" key="11">
    <source>
        <dbReference type="SAM" id="Phobius"/>
    </source>
</evidence>
<evidence type="ECO:0008006" key="17">
    <source>
        <dbReference type="Google" id="ProtNLM"/>
    </source>
</evidence>
<accession>A0A815NI00</accession>
<dbReference type="InterPro" id="IPR013112">
    <property type="entry name" value="FAD-bd_8"/>
</dbReference>
<comment type="catalytic activity">
    <reaction evidence="10">
        <text>NADPH + 2 O2 = 2 superoxide + NADP(+) + H(+)</text>
        <dbReference type="Rhea" id="RHEA:63180"/>
        <dbReference type="ChEBI" id="CHEBI:15378"/>
        <dbReference type="ChEBI" id="CHEBI:15379"/>
        <dbReference type="ChEBI" id="CHEBI:18421"/>
        <dbReference type="ChEBI" id="CHEBI:57783"/>
        <dbReference type="ChEBI" id="CHEBI:58349"/>
    </reaction>
</comment>
<feature type="transmembrane region" description="Helical" evidence="11">
    <location>
        <begin position="400"/>
        <end position="426"/>
    </location>
</feature>
<evidence type="ECO:0000256" key="7">
    <source>
        <dbReference type="ARBA" id="ARBA00022989"/>
    </source>
</evidence>
<reference evidence="14" key="1">
    <citation type="submission" date="2021-02" db="EMBL/GenBank/DDBJ databases">
        <authorList>
            <person name="Nowell W R."/>
        </authorList>
    </citation>
    <scope>NUCLEOTIDE SEQUENCE</scope>
</reference>
<dbReference type="InterPro" id="IPR017927">
    <property type="entry name" value="FAD-bd_FR_type"/>
</dbReference>
<name>A0A815NI00_9BILA</name>
<evidence type="ECO:0000256" key="3">
    <source>
        <dbReference type="ARBA" id="ARBA00022692"/>
    </source>
</evidence>
<dbReference type="PROSITE" id="PS00018">
    <property type="entry name" value="EF_HAND_1"/>
    <property type="match status" value="1"/>
</dbReference>
<dbReference type="EMBL" id="CAJNOE010001567">
    <property type="protein sequence ID" value="CAF1434112.1"/>
    <property type="molecule type" value="Genomic_DNA"/>
</dbReference>
<dbReference type="EMBL" id="CAJOBB010004129">
    <property type="protein sequence ID" value="CAF4075534.1"/>
    <property type="molecule type" value="Genomic_DNA"/>
</dbReference>
<evidence type="ECO:0000256" key="10">
    <source>
        <dbReference type="ARBA" id="ARBA00049908"/>
    </source>
</evidence>
<dbReference type="InterPro" id="IPR039261">
    <property type="entry name" value="FNR_nucleotide-bd"/>
</dbReference>
<dbReference type="CDD" id="cd06186">
    <property type="entry name" value="NOX_Duox_like_FAD_NADP"/>
    <property type="match status" value="1"/>
</dbReference>
<dbReference type="SUPFAM" id="SSF63380">
    <property type="entry name" value="Riboflavin synthase domain-like"/>
    <property type="match status" value="1"/>
</dbReference>
<comment type="subcellular location">
    <subcellularLocation>
        <location evidence="1">Membrane</location>
        <topology evidence="1">Multi-pass membrane protein</topology>
    </subcellularLocation>
</comment>
<dbReference type="PRINTS" id="PR00466">
    <property type="entry name" value="GP91PHOX"/>
</dbReference>
<keyword evidence="9 11" id="KW-0472">Membrane</keyword>
<dbReference type="InterPro" id="IPR017938">
    <property type="entry name" value="Riboflavin_synthase-like_b-brl"/>
</dbReference>
<dbReference type="Gene3D" id="3.40.50.80">
    <property type="entry name" value="Nucleotide-binding domain of ferredoxin-NADP reductase (FNR) module"/>
    <property type="match status" value="1"/>
</dbReference>
<evidence type="ECO:0000259" key="12">
    <source>
        <dbReference type="PROSITE" id="PS50222"/>
    </source>
</evidence>
<keyword evidence="5" id="KW-0106">Calcium</keyword>
<dbReference type="InterPro" id="IPR013121">
    <property type="entry name" value="Fe_red_NAD-bd_6"/>
</dbReference>
<dbReference type="InterPro" id="IPR011992">
    <property type="entry name" value="EF-hand-dom_pair"/>
</dbReference>
<feature type="transmembrane region" description="Helical" evidence="11">
    <location>
        <begin position="281"/>
        <end position="301"/>
    </location>
</feature>
<evidence type="ECO:0000256" key="8">
    <source>
        <dbReference type="ARBA" id="ARBA00023002"/>
    </source>
</evidence>
<dbReference type="InterPro" id="IPR002048">
    <property type="entry name" value="EF_hand_dom"/>
</dbReference>
<evidence type="ECO:0000313" key="14">
    <source>
        <dbReference type="EMBL" id="CAF1434112.1"/>
    </source>
</evidence>
<keyword evidence="6" id="KW-0521">NADP</keyword>
<evidence type="ECO:0000313" key="16">
    <source>
        <dbReference type="Proteomes" id="UP000663860"/>
    </source>
</evidence>
<dbReference type="InterPro" id="IPR050369">
    <property type="entry name" value="RBOH/FRE"/>
</dbReference>
<dbReference type="GO" id="GO:0042554">
    <property type="term" value="P:superoxide anion generation"/>
    <property type="evidence" value="ECO:0007669"/>
    <property type="project" value="TreeGrafter"/>
</dbReference>
<dbReference type="SFLD" id="SFLDG01169">
    <property type="entry name" value="NADPH_oxidase_subgroup_(NOX)"/>
    <property type="match status" value="1"/>
</dbReference>
<dbReference type="GO" id="GO:0043020">
    <property type="term" value="C:NADPH oxidase complex"/>
    <property type="evidence" value="ECO:0007669"/>
    <property type="project" value="TreeGrafter"/>
</dbReference>
<dbReference type="PROSITE" id="PS50222">
    <property type="entry name" value="EF_HAND_2"/>
    <property type="match status" value="1"/>
</dbReference>
<dbReference type="SUPFAM" id="SSF52343">
    <property type="entry name" value="Ferredoxin reductase-like, C-terminal NADP-linked domain"/>
    <property type="match status" value="1"/>
</dbReference>
<dbReference type="PROSITE" id="PS51384">
    <property type="entry name" value="FAD_FR"/>
    <property type="match status" value="1"/>
</dbReference>
<protein>
    <recommendedName>
        <fullName evidence="17">NADPH oxidase</fullName>
    </recommendedName>
</protein>
<sequence length="834" mass="98281">MSSEHETTITMEQSSLEISTNDIHLNVQVDNQLRVMSNHVTSPSDSIFDEINLPISVDVSIPSRRELIQVQLEALLNNPEQSSSSSSYIHEANIISLENLSKKLNTPHFIVERILNILGFLSLNEDVLSISQYNVIRLTQILNSTTDVRILLFFMILDINNDNHISKIEMNDFFKLYFQNLSFNTHNLEEAIETFLKRFHFDTQNEINFEEFYSIIIEDETILRIFSLFSIRSTRSLLPEIKSHENFIHQYFPRFYSYIALLNVHQMTLVYNYLQDNIPQIILFIIYFLINLALSLYVIIFRSTILKNNVCIIFARVCGMLLNLNCSLILILTLKQTILIIRSKRFLRYWIPVDIHIDFHKFIGRFISILAIIHTIAHMINFGYVQEYSWSILMFTTTPHIGWVGGFATLSGIILSIVLAIIIIFSMNWVRRKGYFQIFYWSHRFYLIFFVFLIIHAENSWKWIIGPFIWFSLEKIYSNIKRYSTHTGRTYLNCVTIEQSNVISLNIHKPKNFIFKPGDYIKINMPQIAPYEFHPFTISNAPEDNSLRLHIQINGNWTKKVYERYKNMSDNDDISETHIRIYRADLNPKRACIEERSYENTIENEINTTTMNDLNNLSLKKEIIIIDGPYSSCARYIFDCEHAILIAGGIGVTPYASILSSLMAQFRASRMNCSHCQNTIHSKKILLDNYRLRKVDFIWISRDHKSFEWFFKLLYEFEKEQDIYLKSHPTEKRFLTVHLYLTELKIDKNIGHHPLQLITEVWTQVTGHDIFTGLKSKTHIGRPEWDKVFNQFYLEHNSSMINNVGIFFCGPTTMNKTIQTMCNRYRFNFYKENF</sequence>
<evidence type="ECO:0000259" key="13">
    <source>
        <dbReference type="PROSITE" id="PS51384"/>
    </source>
</evidence>
<evidence type="ECO:0000256" key="1">
    <source>
        <dbReference type="ARBA" id="ARBA00004141"/>
    </source>
</evidence>
<dbReference type="InterPro" id="IPR000778">
    <property type="entry name" value="Cyt_b245_heavy_chain"/>
</dbReference>
<keyword evidence="8" id="KW-0560">Oxidoreductase</keyword>
<dbReference type="Pfam" id="PF08022">
    <property type="entry name" value="FAD_binding_8"/>
    <property type="match status" value="1"/>
</dbReference>
<evidence type="ECO:0000313" key="15">
    <source>
        <dbReference type="EMBL" id="CAF4075534.1"/>
    </source>
</evidence>
<keyword evidence="7 11" id="KW-1133">Transmembrane helix</keyword>
<dbReference type="Gene3D" id="1.10.238.10">
    <property type="entry name" value="EF-hand"/>
    <property type="match status" value="1"/>
</dbReference>
<dbReference type="PANTHER" id="PTHR11972:SF58">
    <property type="entry name" value="NADPH OXIDASE 5"/>
    <property type="match status" value="1"/>
</dbReference>
<dbReference type="Gene3D" id="2.40.30.10">
    <property type="entry name" value="Translation factors"/>
    <property type="match status" value="1"/>
</dbReference>
<dbReference type="GO" id="GO:0006952">
    <property type="term" value="P:defense response"/>
    <property type="evidence" value="ECO:0007669"/>
    <property type="project" value="TreeGrafter"/>
</dbReference>
<dbReference type="Proteomes" id="UP000663860">
    <property type="component" value="Unassembled WGS sequence"/>
</dbReference>
<evidence type="ECO:0000256" key="4">
    <source>
        <dbReference type="ARBA" id="ARBA00022827"/>
    </source>
</evidence>
<comment type="caution">
    <text evidence="14">The sequence shown here is derived from an EMBL/GenBank/DDBJ whole genome shotgun (WGS) entry which is preliminary data.</text>
</comment>
<dbReference type="GO" id="GO:0005509">
    <property type="term" value="F:calcium ion binding"/>
    <property type="evidence" value="ECO:0007669"/>
    <property type="project" value="InterPro"/>
</dbReference>
<feature type="domain" description="FAD-binding FR-type" evidence="13">
    <location>
        <begin position="479"/>
        <end position="595"/>
    </location>
</feature>
<keyword evidence="2" id="KW-0285">Flavoprotein</keyword>
<dbReference type="Proteomes" id="UP000663868">
    <property type="component" value="Unassembled WGS sequence"/>
</dbReference>
<dbReference type="Pfam" id="PF01794">
    <property type="entry name" value="Ferric_reduct"/>
    <property type="match status" value="1"/>
</dbReference>
<gene>
    <name evidence="14" type="ORF">IZO911_LOCUS41408</name>
    <name evidence="15" type="ORF">KXQ929_LOCUS33018</name>
</gene>
<feature type="transmembrane region" description="Helical" evidence="11">
    <location>
        <begin position="438"/>
        <end position="457"/>
    </location>
</feature>
<dbReference type="GO" id="GO:0016175">
    <property type="term" value="F:superoxide-generating NAD(P)H oxidase activity"/>
    <property type="evidence" value="ECO:0007669"/>
    <property type="project" value="TreeGrafter"/>
</dbReference>
<evidence type="ECO:0000256" key="5">
    <source>
        <dbReference type="ARBA" id="ARBA00022837"/>
    </source>
</evidence>
<keyword evidence="3 11" id="KW-0812">Transmembrane</keyword>
<dbReference type="InterPro" id="IPR013130">
    <property type="entry name" value="Fe3_Rdtase_TM_dom"/>
</dbReference>
<evidence type="ECO:0000256" key="9">
    <source>
        <dbReference type="ARBA" id="ARBA00023136"/>
    </source>
</evidence>
<proteinExistence type="predicted"/>
<dbReference type="PANTHER" id="PTHR11972">
    <property type="entry name" value="NADPH OXIDASE"/>
    <property type="match status" value="1"/>
</dbReference>
<dbReference type="SUPFAM" id="SSF47473">
    <property type="entry name" value="EF-hand"/>
    <property type="match status" value="1"/>
</dbReference>
<organism evidence="14 16">
    <name type="scientific">Adineta steineri</name>
    <dbReference type="NCBI Taxonomy" id="433720"/>
    <lineage>
        <taxon>Eukaryota</taxon>
        <taxon>Metazoa</taxon>
        <taxon>Spiralia</taxon>
        <taxon>Gnathifera</taxon>
        <taxon>Rotifera</taxon>
        <taxon>Eurotatoria</taxon>
        <taxon>Bdelloidea</taxon>
        <taxon>Adinetida</taxon>
        <taxon>Adinetidae</taxon>
        <taxon>Adineta</taxon>
    </lineage>
</organism>
<dbReference type="AlphaFoldDB" id="A0A815NI00"/>
<evidence type="ECO:0000256" key="6">
    <source>
        <dbReference type="ARBA" id="ARBA00022857"/>
    </source>
</evidence>
<feature type="domain" description="EF-hand" evidence="12">
    <location>
        <begin position="145"/>
        <end position="180"/>
    </location>
</feature>
<keyword evidence="4" id="KW-0274">FAD</keyword>
<feature type="transmembrane region" description="Helical" evidence="11">
    <location>
        <begin position="255"/>
        <end position="274"/>
    </location>
</feature>
<dbReference type="SFLD" id="SFLDG01168">
    <property type="entry name" value="Ferric_reductase_subgroup_(FRE"/>
    <property type="match status" value="1"/>
</dbReference>
<dbReference type="SFLD" id="SFLDS00052">
    <property type="entry name" value="Ferric_Reductase_Domain"/>
    <property type="match status" value="1"/>
</dbReference>
<dbReference type="Pfam" id="PF08030">
    <property type="entry name" value="NAD_binding_6"/>
    <property type="match status" value="1"/>
</dbReference>
<dbReference type="InterPro" id="IPR018247">
    <property type="entry name" value="EF_Hand_1_Ca_BS"/>
</dbReference>
<feature type="transmembrane region" description="Helical" evidence="11">
    <location>
        <begin position="362"/>
        <end position="380"/>
    </location>
</feature>
<evidence type="ECO:0000256" key="2">
    <source>
        <dbReference type="ARBA" id="ARBA00022630"/>
    </source>
</evidence>